<dbReference type="PANTHER" id="PTHR38693">
    <property type="entry name" value="UBIQUINONE BIOSYNTHESIS PROTEIN UBIJ"/>
    <property type="match status" value="1"/>
</dbReference>
<proteinExistence type="inferred from homology"/>
<evidence type="ECO:0000256" key="1">
    <source>
        <dbReference type="HAMAP-Rule" id="MF_02215"/>
    </source>
</evidence>
<dbReference type="GO" id="GO:0005737">
    <property type="term" value="C:cytoplasm"/>
    <property type="evidence" value="ECO:0007669"/>
    <property type="project" value="UniProtKB-SubCell"/>
</dbReference>
<dbReference type="UniPathway" id="UPA00232"/>
<dbReference type="GO" id="GO:0006744">
    <property type="term" value="P:ubiquinone biosynthetic process"/>
    <property type="evidence" value="ECO:0007669"/>
    <property type="project" value="UniProtKB-UniRule"/>
</dbReference>
<comment type="subcellular location">
    <subcellularLocation>
        <location evidence="1">Cytoplasm</location>
    </subcellularLocation>
</comment>
<comment type="function">
    <text evidence="1">Required for ubiquinone (coenzyme Q) biosynthesis. Binds hydrophobic ubiquinone biosynthetic intermediates via its SCP2 domain and is essential for the stability of the Ubi complex. May constitute a docking platform where Ubi enzymes assemble and access their SCP2-bound polyprenyl substrates.</text>
</comment>
<dbReference type="SUPFAM" id="SSF55718">
    <property type="entry name" value="SCP-like"/>
    <property type="match status" value="1"/>
</dbReference>
<keyword evidence="1" id="KW-0831">Ubiquinone biosynthesis</keyword>
<dbReference type="EMBL" id="CP043869">
    <property type="protein sequence ID" value="QEQ95517.1"/>
    <property type="molecule type" value="Genomic_DNA"/>
</dbReference>
<dbReference type="AlphaFoldDB" id="A0A5P1R7E1"/>
<comment type="pathway">
    <text evidence="1">Cofactor biosynthesis; ubiquinone biosynthesis.</text>
</comment>
<dbReference type="RefSeq" id="WP_138986222.1">
    <property type="nucleotide sequence ID" value="NZ_CP043869.1"/>
</dbReference>
<gene>
    <name evidence="1" type="primary">ubiJ</name>
    <name evidence="3" type="ORF">F0U83_01680</name>
</gene>
<accession>A0A5P1R7E1</accession>
<feature type="domain" description="SCP2" evidence="2">
    <location>
        <begin position="19"/>
        <end position="115"/>
    </location>
</feature>
<name>A0A5P1R7E1_9GAMM</name>
<dbReference type="KEGG" id="ncu:F0U83_01680"/>
<dbReference type="InterPro" id="IPR036527">
    <property type="entry name" value="SCP2_sterol-bd_dom_sf"/>
</dbReference>
<dbReference type="OrthoDB" id="9796077at2"/>
<keyword evidence="4" id="KW-1185">Reference proteome</keyword>
<dbReference type="Gene3D" id="3.30.1050.10">
    <property type="entry name" value="SCP2 sterol-binding domain"/>
    <property type="match status" value="1"/>
</dbReference>
<organism evidence="3 4">
    <name type="scientific">Neptunomonas concharum</name>
    <dbReference type="NCBI Taxonomy" id="1031538"/>
    <lineage>
        <taxon>Bacteria</taxon>
        <taxon>Pseudomonadati</taxon>
        <taxon>Pseudomonadota</taxon>
        <taxon>Gammaproteobacteria</taxon>
        <taxon>Oceanospirillales</taxon>
        <taxon>Oceanospirillaceae</taxon>
        <taxon>Neptunomonas</taxon>
    </lineage>
</organism>
<keyword evidence="1" id="KW-0963">Cytoplasm</keyword>
<evidence type="ECO:0000313" key="3">
    <source>
        <dbReference type="EMBL" id="QEQ95517.1"/>
    </source>
</evidence>
<dbReference type="InterPro" id="IPR038989">
    <property type="entry name" value="UbiJ"/>
</dbReference>
<sequence length="205" mass="22663">MAADMLNAFILTSLEAAMNKALRSDPVTCSALATLEGRIIQILAEDLNQSVYILPFDQGAQLQAYLEGDADVTLSGSSTRLLQLLTSDDKAEHFFGNGINIQGDASLANRFQALLADMQIDWEALLADAVGDLPAHQIASFGRSQLTFLQQATRSMKANLQEYIQEEIAALPTQPETEHFLQQVDELRERSDRLAARIQRLEEQL</sequence>
<protein>
    <recommendedName>
        <fullName evidence="1">Ubiquinone biosynthesis accessory factor UbiJ</fullName>
    </recommendedName>
</protein>
<evidence type="ECO:0000259" key="2">
    <source>
        <dbReference type="Pfam" id="PF02036"/>
    </source>
</evidence>
<dbReference type="Pfam" id="PF02036">
    <property type="entry name" value="SCP2"/>
    <property type="match status" value="1"/>
</dbReference>
<dbReference type="Proteomes" id="UP000324760">
    <property type="component" value="Chromosome"/>
</dbReference>
<dbReference type="PANTHER" id="PTHR38693:SF1">
    <property type="entry name" value="UBIQUINONE BIOSYNTHESIS ACCESSORY FACTOR UBIJ"/>
    <property type="match status" value="1"/>
</dbReference>
<comment type="similarity">
    <text evidence="1">Belongs to the UbiJ family.</text>
</comment>
<dbReference type="HAMAP" id="MF_02215">
    <property type="entry name" value="UbiJ"/>
    <property type="match status" value="1"/>
</dbReference>
<reference evidence="3 4" key="1">
    <citation type="journal article" date="2019" name="Biochem. Eng. J.">
        <title>Metabolic engineering of the marine bacteria Neptunomonas concharum for the production of acetoin and meso-2,3-butanediol from acetate.</title>
        <authorList>
            <person name="Li W."/>
            <person name="Pu N."/>
            <person name="Liu C.-X."/>
            <person name="Yuan Q.-P."/>
            <person name="Li Z.-J."/>
        </authorList>
    </citation>
    <scope>NUCLEOTIDE SEQUENCE [LARGE SCALE GENOMIC DNA]</scope>
    <source>
        <strain evidence="3 4">JCM17730</strain>
    </source>
</reference>
<dbReference type="InterPro" id="IPR003033">
    <property type="entry name" value="SCP2_sterol-bd_dom"/>
</dbReference>
<evidence type="ECO:0000313" key="4">
    <source>
        <dbReference type="Proteomes" id="UP000324760"/>
    </source>
</evidence>